<reference evidence="4" key="1">
    <citation type="submission" date="2022-02" db="EMBL/GenBank/DDBJ databases">
        <authorList>
            <person name="Deutsch MARIE S."/>
        </authorList>
    </citation>
    <scope>NUCLEOTIDE SEQUENCE</scope>
    <source>
        <strain evidence="4">CIRM-BIA865</strain>
    </source>
</reference>
<dbReference type="SUPFAM" id="SSF55846">
    <property type="entry name" value="N-acetylmuramoyl-L-alanine amidase-like"/>
    <property type="match status" value="1"/>
</dbReference>
<evidence type="ECO:0000313" key="4">
    <source>
        <dbReference type="EMBL" id="CAH1706905.1"/>
    </source>
</evidence>
<dbReference type="CDD" id="cd06583">
    <property type="entry name" value="PGRP"/>
    <property type="match status" value="1"/>
</dbReference>
<dbReference type="Pfam" id="PF03217">
    <property type="entry name" value="SlpA"/>
    <property type="match status" value="4"/>
</dbReference>
<dbReference type="GO" id="GO:0008745">
    <property type="term" value="F:N-acetylmuramoyl-L-alanine amidase activity"/>
    <property type="evidence" value="ECO:0007669"/>
    <property type="project" value="UniProtKB-EC"/>
</dbReference>
<feature type="domain" description="N-acetylmuramoyl-L-alanine amidase" evidence="3">
    <location>
        <begin position="68"/>
        <end position="211"/>
    </location>
</feature>
<keyword evidence="4" id="KW-0378">Hydrolase</keyword>
<dbReference type="RefSeq" id="WP_260369212.1">
    <property type="nucleotide sequence ID" value="NZ_OV915080.1"/>
</dbReference>
<evidence type="ECO:0000313" key="5">
    <source>
        <dbReference type="Proteomes" id="UP001295440"/>
    </source>
</evidence>
<protein>
    <submittedName>
        <fullName evidence="4">N-acetylmuramoyl-L-alanine amidase</fullName>
        <ecNumber evidence="4">3.5.1.28</ecNumber>
    </submittedName>
</protein>
<sequence length="540" mass="58775">MRFNKILTVAAVASLGLTFVFSQGKAAEASINSEAKTKTYSGTKSLETMLKAAGLTYNQFNSVANGNKYGSRFGYRNGVGKPEGVVVHETATPGATAWDEGRYFNNNWMTDYTYVHAVVDNNQTIQLMSTDYGVWGAGPIANVRYIQVELCEVSTRSQFVQSVANDAYYIASLLHSYNLTPSRASQDGSGTIWSHNEVSHYLGGTDHGDPDGYFAKWGYSMSDFYSLISYFYNKQGASTGTNTGNTNTGFGSNTGNTNTGSNTSSSTDSSGNSSSQAPATQPVTTKKLRLMRNAYSYDASGKKLAVKALKAGQYLKVYGSAVTIGKDKYYKYANGKYVKAGNIDGTSRPLTGNSWTYTISGSREWSTAKLLKGSKVTTYGSQVKIKGKAYYMTGFTSNNVAKYVKAVNFQPKPVEVSTSKRLMRNSYSYSAAGKKLPDSMLKAGQYLKVYGSAVTIGKAKYYKYANGKYVKAGNIDGTSRPLKHNAYVYTVKGTRNWSEAKRLKGSTVTTYGSRVKLAGKYYYMVGFSGQTALYLKAGNF</sequence>
<evidence type="ECO:0000256" key="1">
    <source>
        <dbReference type="SAM" id="MobiDB-lite"/>
    </source>
</evidence>
<evidence type="ECO:0000259" key="3">
    <source>
        <dbReference type="SMART" id="SM00644"/>
    </source>
</evidence>
<feature type="compositionally biased region" description="Low complexity" evidence="1">
    <location>
        <begin position="243"/>
        <end position="275"/>
    </location>
</feature>
<accession>A0AAU9R2Y3</accession>
<dbReference type="Pfam" id="PF01510">
    <property type="entry name" value="Amidase_2"/>
    <property type="match status" value="1"/>
</dbReference>
<dbReference type="GO" id="GO:0009253">
    <property type="term" value="P:peptidoglycan catabolic process"/>
    <property type="evidence" value="ECO:0007669"/>
    <property type="project" value="InterPro"/>
</dbReference>
<feature type="chain" id="PRO_5043885754" evidence="2">
    <location>
        <begin position="27"/>
        <end position="540"/>
    </location>
</feature>
<dbReference type="InterPro" id="IPR036505">
    <property type="entry name" value="Amidase/PGRP_sf"/>
</dbReference>
<feature type="region of interest" description="Disordered" evidence="1">
    <location>
        <begin position="243"/>
        <end position="285"/>
    </location>
</feature>
<dbReference type="Gene3D" id="3.40.80.10">
    <property type="entry name" value="Peptidoglycan recognition protein-like"/>
    <property type="match status" value="1"/>
</dbReference>
<dbReference type="EMBL" id="OV915080">
    <property type="protein sequence ID" value="CAH1706905.1"/>
    <property type="molecule type" value="Genomic_DNA"/>
</dbReference>
<dbReference type="Proteomes" id="UP001295440">
    <property type="component" value="Chromosome"/>
</dbReference>
<dbReference type="AlphaFoldDB" id="A0AAU9R2Y3"/>
<organism evidence="4 5">
    <name type="scientific">Lactobacillus delbrueckii subsp. delbrueckii</name>
    <dbReference type="NCBI Taxonomy" id="83684"/>
    <lineage>
        <taxon>Bacteria</taxon>
        <taxon>Bacillati</taxon>
        <taxon>Bacillota</taxon>
        <taxon>Bacilli</taxon>
        <taxon>Lactobacillales</taxon>
        <taxon>Lactobacillaceae</taxon>
        <taxon>Lactobacillus</taxon>
    </lineage>
</organism>
<dbReference type="InterPro" id="IPR024968">
    <property type="entry name" value="SlpA_C_lactobacillus"/>
</dbReference>
<proteinExistence type="predicted"/>
<keyword evidence="2" id="KW-0732">Signal</keyword>
<name>A0AAU9R2Y3_9LACO</name>
<feature type="signal peptide" evidence="2">
    <location>
        <begin position="1"/>
        <end position="26"/>
    </location>
</feature>
<gene>
    <name evidence="4" type="ORF">LDD865_1748</name>
</gene>
<evidence type="ECO:0000256" key="2">
    <source>
        <dbReference type="SAM" id="SignalP"/>
    </source>
</evidence>
<dbReference type="SMART" id="SM00644">
    <property type="entry name" value="Ami_2"/>
    <property type="match status" value="1"/>
</dbReference>
<dbReference type="EC" id="3.5.1.28" evidence="4"/>
<dbReference type="InterPro" id="IPR002502">
    <property type="entry name" value="Amidase_domain"/>
</dbReference>